<proteinExistence type="predicted"/>
<gene>
    <name evidence="2" type="ORF">CLV25_102111</name>
</gene>
<evidence type="ECO:0000313" key="3">
    <source>
        <dbReference type="Proteomes" id="UP000294830"/>
    </source>
</evidence>
<dbReference type="RefSeq" id="WP_131838215.1">
    <property type="nucleotide sequence ID" value="NZ_SLWB01000002.1"/>
</dbReference>
<organism evidence="2 3">
    <name type="scientific">Acetobacteroides hydrogenigenes</name>
    <dbReference type="NCBI Taxonomy" id="979970"/>
    <lineage>
        <taxon>Bacteria</taxon>
        <taxon>Pseudomonadati</taxon>
        <taxon>Bacteroidota</taxon>
        <taxon>Bacteroidia</taxon>
        <taxon>Bacteroidales</taxon>
        <taxon>Rikenellaceae</taxon>
        <taxon>Acetobacteroides</taxon>
    </lineage>
</organism>
<keyword evidence="1" id="KW-0732">Signal</keyword>
<reference evidence="2 3" key="1">
    <citation type="submission" date="2019-03" db="EMBL/GenBank/DDBJ databases">
        <title>Genomic Encyclopedia of Archaeal and Bacterial Type Strains, Phase II (KMG-II): from individual species to whole genera.</title>
        <authorList>
            <person name="Goeker M."/>
        </authorList>
    </citation>
    <scope>NUCLEOTIDE SEQUENCE [LARGE SCALE GENOMIC DNA]</scope>
    <source>
        <strain evidence="2 3">RL-C</strain>
    </source>
</reference>
<accession>A0A4R2ESD6</accession>
<feature type="signal peptide" evidence="1">
    <location>
        <begin position="1"/>
        <end position="19"/>
    </location>
</feature>
<evidence type="ECO:0000256" key="1">
    <source>
        <dbReference type="SAM" id="SignalP"/>
    </source>
</evidence>
<dbReference type="InterPro" id="IPR038636">
    <property type="entry name" value="Wzi_sf"/>
</dbReference>
<protein>
    <submittedName>
        <fullName evidence="2">Capsule assembly protein Wzi</fullName>
    </submittedName>
</protein>
<dbReference type="AlphaFoldDB" id="A0A4R2ESD6"/>
<feature type="chain" id="PRO_5020985006" evidence="1">
    <location>
        <begin position="20"/>
        <end position="537"/>
    </location>
</feature>
<comment type="caution">
    <text evidence="2">The sequence shown here is derived from an EMBL/GenBank/DDBJ whole genome shotgun (WGS) entry which is preliminary data.</text>
</comment>
<dbReference type="OrthoDB" id="9815228at2"/>
<sequence>MRNISLLAVFIFVSLIGNAQQVPVNTANTGIYSFIDELSNDGIIDVVSVTKPYYRMDISKWLQEADTKRQMLSQRQQKELAFYLKDYGKELHADRNFKRRIDLLYYKDTLFSATINPILGLTKGKYGEQDYTHRYNGIDAFGYIGKHVGIWASFRDNFENEPLTKPAYLNQELGKNNMRTSAGYEYDEMRGGISYGWSWGSLELAKDHIQWGSGYSGNNILSGRTPSFPYVMLTLTPVKWFKFKYFHGTLVSDVVDSSKSYPISGAKFEREVFRNKYMAANMFTLLPTRWLEFSFGNSTIYSDNGIHFTYLIPFMFYRSSDRSTSSNKSNGIDNNSLLFFNLYLKPIKHLSIYSSVFIDELGLSRMFSKTENTNEVSIKVGGNLTNWPLNNIQATVEYTRTNPFCYRHYVQACTYESNSYLLGHYLGDNSDEIYTALTVKPIKTLYLKASYTKARKGKTYSTDLMNSPERRGLPFMDEERWINKTIRFTATYQPINDLYINFGVESSDISGADAKLYTPKFLQGKNTTVYGGINIGF</sequence>
<evidence type="ECO:0000313" key="2">
    <source>
        <dbReference type="EMBL" id="TCN72148.1"/>
    </source>
</evidence>
<dbReference type="Pfam" id="PF14052">
    <property type="entry name" value="Caps_assemb_Wzi"/>
    <property type="match status" value="1"/>
</dbReference>
<dbReference type="EMBL" id="SLWB01000002">
    <property type="protein sequence ID" value="TCN72148.1"/>
    <property type="molecule type" value="Genomic_DNA"/>
</dbReference>
<keyword evidence="3" id="KW-1185">Reference proteome</keyword>
<dbReference type="Gene3D" id="2.40.160.130">
    <property type="entry name" value="Capsule assembly protein Wzi"/>
    <property type="match status" value="1"/>
</dbReference>
<dbReference type="Proteomes" id="UP000294830">
    <property type="component" value="Unassembled WGS sequence"/>
</dbReference>
<dbReference type="InterPro" id="IPR026950">
    <property type="entry name" value="Caps_assemb_Wzi"/>
</dbReference>
<name>A0A4R2ESD6_9BACT</name>